<feature type="domain" description="Major facilitator superfamily (MFS) profile" evidence="8">
    <location>
        <begin position="9"/>
        <end position="443"/>
    </location>
</feature>
<dbReference type="EMBL" id="JBDJPC010000013">
    <property type="protein sequence ID" value="KAL1488967.1"/>
    <property type="molecule type" value="Genomic_DNA"/>
</dbReference>
<feature type="transmembrane region" description="Helical" evidence="7">
    <location>
        <begin position="95"/>
        <end position="116"/>
    </location>
</feature>
<dbReference type="InterPro" id="IPR036259">
    <property type="entry name" value="MFS_trans_sf"/>
</dbReference>
<dbReference type="InterPro" id="IPR011701">
    <property type="entry name" value="MFS"/>
</dbReference>
<evidence type="ECO:0000256" key="2">
    <source>
        <dbReference type="ARBA" id="ARBA00022448"/>
    </source>
</evidence>
<dbReference type="GO" id="GO:0015293">
    <property type="term" value="F:symporter activity"/>
    <property type="evidence" value="ECO:0007669"/>
    <property type="project" value="UniProtKB-KW"/>
</dbReference>
<dbReference type="InterPro" id="IPR050382">
    <property type="entry name" value="MFS_Na/Anion_cotransporter"/>
</dbReference>
<dbReference type="InterPro" id="IPR020846">
    <property type="entry name" value="MFS_dom"/>
</dbReference>
<feature type="transmembrane region" description="Helical" evidence="7">
    <location>
        <begin position="288"/>
        <end position="305"/>
    </location>
</feature>
<keyword evidence="5 7" id="KW-1133">Transmembrane helix</keyword>
<name>A0ABD1E2R4_HYPHA</name>
<comment type="caution">
    <text evidence="9">The sequence shown here is derived from an EMBL/GenBank/DDBJ whole genome shotgun (WGS) entry which is preliminary data.</text>
</comment>
<keyword evidence="6 7" id="KW-0472">Membrane</keyword>
<dbReference type="AlphaFoldDB" id="A0ABD1E2R4"/>
<evidence type="ECO:0000256" key="6">
    <source>
        <dbReference type="ARBA" id="ARBA00023136"/>
    </source>
</evidence>
<feature type="transmembrane region" description="Helical" evidence="7">
    <location>
        <begin position="419"/>
        <end position="438"/>
    </location>
</feature>
<reference evidence="9 10" key="1">
    <citation type="submission" date="2024-05" db="EMBL/GenBank/DDBJ databases">
        <title>Genetic variation in Jamaican populations of the coffee berry borer (Hypothenemus hampei).</title>
        <authorList>
            <person name="Errbii M."/>
            <person name="Myrie A."/>
        </authorList>
    </citation>
    <scope>NUCLEOTIDE SEQUENCE [LARGE SCALE GENOMIC DNA]</scope>
    <source>
        <strain evidence="9">JA-Hopewell-2020-01-JO</strain>
        <tissue evidence="9">Whole body</tissue>
    </source>
</reference>
<dbReference type="SUPFAM" id="SSF103473">
    <property type="entry name" value="MFS general substrate transporter"/>
    <property type="match status" value="1"/>
</dbReference>
<keyword evidence="3 7" id="KW-0812">Transmembrane</keyword>
<feature type="transmembrane region" description="Helical" evidence="7">
    <location>
        <begin position="155"/>
        <end position="178"/>
    </location>
</feature>
<accession>A0ABD1E2R4</accession>
<dbReference type="PANTHER" id="PTHR11662">
    <property type="entry name" value="SOLUTE CARRIER FAMILY 17"/>
    <property type="match status" value="1"/>
</dbReference>
<evidence type="ECO:0000256" key="1">
    <source>
        <dbReference type="ARBA" id="ARBA00004141"/>
    </source>
</evidence>
<feature type="transmembrane region" description="Helical" evidence="7">
    <location>
        <begin position="184"/>
        <end position="205"/>
    </location>
</feature>
<evidence type="ECO:0000313" key="9">
    <source>
        <dbReference type="EMBL" id="KAL1488967.1"/>
    </source>
</evidence>
<dbReference type="PANTHER" id="PTHR11662:SF411">
    <property type="entry name" value="GH05102P"/>
    <property type="match status" value="1"/>
</dbReference>
<evidence type="ECO:0000256" key="4">
    <source>
        <dbReference type="ARBA" id="ARBA00022847"/>
    </source>
</evidence>
<dbReference type="Proteomes" id="UP001566132">
    <property type="component" value="Unassembled WGS sequence"/>
</dbReference>
<dbReference type="Pfam" id="PF07690">
    <property type="entry name" value="MFS_1"/>
    <property type="match status" value="1"/>
</dbReference>
<proteinExistence type="predicted"/>
<evidence type="ECO:0000259" key="8">
    <source>
        <dbReference type="PROSITE" id="PS50850"/>
    </source>
</evidence>
<keyword evidence="4" id="KW-0769">Symport</keyword>
<keyword evidence="10" id="KW-1185">Reference proteome</keyword>
<feature type="transmembrane region" description="Helical" evidence="7">
    <location>
        <begin position="351"/>
        <end position="372"/>
    </location>
</feature>
<dbReference type="GO" id="GO:0016020">
    <property type="term" value="C:membrane"/>
    <property type="evidence" value="ECO:0007669"/>
    <property type="project" value="UniProtKB-SubCell"/>
</dbReference>
<feature type="transmembrane region" description="Helical" evidence="7">
    <location>
        <begin position="122"/>
        <end position="143"/>
    </location>
</feature>
<organism evidence="9 10">
    <name type="scientific">Hypothenemus hampei</name>
    <name type="common">Coffee berry borer</name>
    <dbReference type="NCBI Taxonomy" id="57062"/>
    <lineage>
        <taxon>Eukaryota</taxon>
        <taxon>Metazoa</taxon>
        <taxon>Ecdysozoa</taxon>
        <taxon>Arthropoda</taxon>
        <taxon>Hexapoda</taxon>
        <taxon>Insecta</taxon>
        <taxon>Pterygota</taxon>
        <taxon>Neoptera</taxon>
        <taxon>Endopterygota</taxon>
        <taxon>Coleoptera</taxon>
        <taxon>Polyphaga</taxon>
        <taxon>Cucujiformia</taxon>
        <taxon>Curculionidae</taxon>
        <taxon>Scolytinae</taxon>
        <taxon>Hypothenemus</taxon>
    </lineage>
</organism>
<feature type="transmembrane region" description="Helical" evidence="7">
    <location>
        <begin position="384"/>
        <end position="407"/>
    </location>
</feature>
<evidence type="ECO:0000313" key="10">
    <source>
        <dbReference type="Proteomes" id="UP001566132"/>
    </source>
</evidence>
<dbReference type="PROSITE" id="PS50850">
    <property type="entry name" value="MFS"/>
    <property type="match status" value="1"/>
</dbReference>
<evidence type="ECO:0000256" key="7">
    <source>
        <dbReference type="SAM" id="Phobius"/>
    </source>
</evidence>
<dbReference type="FunFam" id="1.20.1250.20:FF:000157">
    <property type="entry name" value="Inorganic phosphate cotransporter"/>
    <property type="match status" value="1"/>
</dbReference>
<dbReference type="Gene3D" id="1.20.1250.20">
    <property type="entry name" value="MFS general substrate transporter like domains"/>
    <property type="match status" value="2"/>
</dbReference>
<evidence type="ECO:0000256" key="3">
    <source>
        <dbReference type="ARBA" id="ARBA00022692"/>
    </source>
</evidence>
<protein>
    <recommendedName>
        <fullName evidence="8">Major facilitator superfamily (MFS) profile domain-containing protein</fullName>
    </recommendedName>
</protein>
<evidence type="ECO:0000256" key="5">
    <source>
        <dbReference type="ARBA" id="ARBA00022989"/>
    </source>
</evidence>
<feature type="transmembrane region" description="Helical" evidence="7">
    <location>
        <begin position="12"/>
        <end position="33"/>
    </location>
</feature>
<dbReference type="CDD" id="cd17318">
    <property type="entry name" value="MFS_SLC17"/>
    <property type="match status" value="1"/>
</dbReference>
<sequence>MYILTCRQVLNIMVILGFMFNYMLRVNLTIAIVDMVENSNSTSNGTNTTTTRIDETRFNWNSEQYNAILGSFFWGYVLTELPGGRMAEIVGARKIFGGGMLMASILTVFTPAAAYLNYYVILILRAVLGFFLGATWPAIPPMAANWIPPMERSKFIANMMASSLGAALTMPVCGYLISTLGWASVFYVTGIIGLIWSVLWFCLIYDSPAQHPRITPEERMEIETKIADGQGGKMSKPTYVPWRRLFLSMPVWAIVITHGCSVFGYFTVVNQLPTYMKHVLHFNIKENGLLSSLPYLGKYIMAIIASYVADKLRKSGKLSTTATRKLFTTFAVFTPGVLMVVQAMWGMNAALSVSVFTISLFFNGAVTAGYLANGLDIAPNFSGTIFGMANTLSSIGGWLSTKIVAVLTAEQNTFETWKYVFWILTFTYAFGALFYLIFGTGKLQRWNNPDDYYGRDGKELQPLKTKPDIEKEINVVA</sequence>
<keyword evidence="2" id="KW-0813">Transport</keyword>
<feature type="transmembrane region" description="Helical" evidence="7">
    <location>
        <begin position="326"/>
        <end position="345"/>
    </location>
</feature>
<gene>
    <name evidence="9" type="ORF">ABEB36_014750</name>
</gene>
<comment type="subcellular location">
    <subcellularLocation>
        <location evidence="1">Membrane</location>
        <topology evidence="1">Multi-pass membrane protein</topology>
    </subcellularLocation>
</comment>
<feature type="transmembrane region" description="Helical" evidence="7">
    <location>
        <begin position="245"/>
        <end position="268"/>
    </location>
</feature>
<dbReference type="FunFam" id="1.20.1250.20:FF:000003">
    <property type="entry name" value="Solute carrier family 17 member 3"/>
    <property type="match status" value="1"/>
</dbReference>